<dbReference type="OrthoDB" id="9255846at2"/>
<evidence type="ECO:0000313" key="3">
    <source>
        <dbReference type="Proteomes" id="UP000190285"/>
    </source>
</evidence>
<dbReference type="Proteomes" id="UP000190285">
    <property type="component" value="Unassembled WGS sequence"/>
</dbReference>
<dbReference type="AlphaFoldDB" id="A0A1T5K1Z2"/>
<dbReference type="InterPro" id="IPR029432">
    <property type="entry name" value="Gp28/Gp37-like_dom"/>
</dbReference>
<dbReference type="EMBL" id="FUZT01000003">
    <property type="protein sequence ID" value="SKC57499.1"/>
    <property type="molecule type" value="Genomic_DNA"/>
</dbReference>
<protein>
    <submittedName>
        <fullName evidence="2">Virus ReqiPepy6 Gp37-like protein</fullName>
    </submittedName>
</protein>
<dbReference type="Pfam" id="PF14594">
    <property type="entry name" value="Sipho_Gp37"/>
    <property type="match status" value="1"/>
</dbReference>
<keyword evidence="3" id="KW-1185">Reference proteome</keyword>
<organism evidence="2 3">
    <name type="scientific">Maledivibacter halophilus</name>
    <dbReference type="NCBI Taxonomy" id="36842"/>
    <lineage>
        <taxon>Bacteria</taxon>
        <taxon>Bacillati</taxon>
        <taxon>Bacillota</taxon>
        <taxon>Clostridia</taxon>
        <taxon>Peptostreptococcales</taxon>
        <taxon>Caminicellaceae</taxon>
        <taxon>Maledivibacter</taxon>
    </lineage>
</organism>
<name>A0A1T5K1Z2_9FIRM</name>
<proteinExistence type="predicted"/>
<feature type="domain" description="Gp28/Gp37-like" evidence="1">
    <location>
        <begin position="3"/>
        <end position="343"/>
    </location>
</feature>
<reference evidence="2 3" key="1">
    <citation type="submission" date="2017-02" db="EMBL/GenBank/DDBJ databases">
        <authorList>
            <person name="Peterson S.W."/>
        </authorList>
    </citation>
    <scope>NUCLEOTIDE SEQUENCE [LARGE SCALE GENOMIC DNA]</scope>
    <source>
        <strain evidence="2 3">M1</strain>
    </source>
</reference>
<gene>
    <name evidence="2" type="ORF">SAMN02194393_01544</name>
</gene>
<sequence length="361" mass="41073">MKPIRILSPTLDLQGEVDNYLSFSFLRKYYSYGEFQLVTNTKVQNADKLDINRLIMLGADKYKVGVIRHKEVKTNEQGEEILTVRGYTLGAIAKQRITIPPDNQAVDTIEADAETVMKHYVERNCLLIPGMEFPNLEIAPNKNRGKSIKWQSRYKNLAEELESISRITNLGWHIYLDSTLKKWIFDIYNGRNFSVNQDINPPVIFSPEFDNVKSQEYIDSLVGFGNYAIVAGQGEGVNREIITIGSDATGLDKHVIFVDARDLESSNDLPDRGKLKLSEHKRLISFQSEVIPTGPFQYERDWNLGDIVTVQNKEWGITVDVRITEVTEVYEASGFKLNVVFGDSLPTLTEKLKAMVEDRRG</sequence>
<accession>A0A1T5K1Z2</accession>
<dbReference type="RefSeq" id="WP_079490613.1">
    <property type="nucleotide sequence ID" value="NZ_FUZT01000003.1"/>
</dbReference>
<evidence type="ECO:0000259" key="1">
    <source>
        <dbReference type="Pfam" id="PF14594"/>
    </source>
</evidence>
<dbReference type="STRING" id="36842.SAMN02194393_01544"/>
<evidence type="ECO:0000313" key="2">
    <source>
        <dbReference type="EMBL" id="SKC57499.1"/>
    </source>
</evidence>